<reference evidence="2" key="1">
    <citation type="journal article" date="2016" name="Nat. Genet.">
        <title>A high-quality carrot genome assembly provides new insights into carotenoid accumulation and asterid genome evolution.</title>
        <authorList>
            <person name="Iorizzo M."/>
            <person name="Ellison S."/>
            <person name="Senalik D."/>
            <person name="Zeng P."/>
            <person name="Satapoomin P."/>
            <person name="Huang J."/>
            <person name="Bowman M."/>
            <person name="Iovene M."/>
            <person name="Sanseverino W."/>
            <person name="Cavagnaro P."/>
            <person name="Yildiz M."/>
            <person name="Macko-Podgorni A."/>
            <person name="Moranska E."/>
            <person name="Grzebelus E."/>
            <person name="Grzebelus D."/>
            <person name="Ashrafi H."/>
            <person name="Zheng Z."/>
            <person name="Cheng S."/>
            <person name="Spooner D."/>
            <person name="Van Deynze A."/>
            <person name="Simon P."/>
        </authorList>
    </citation>
    <scope>NUCLEOTIDE SEQUENCE</scope>
    <source>
        <tissue evidence="2">Leaf</tissue>
    </source>
</reference>
<evidence type="ECO:0000313" key="3">
    <source>
        <dbReference type="Proteomes" id="UP000077755"/>
    </source>
</evidence>
<proteinExistence type="predicted"/>
<sequence length="334" mass="38406">MYFEDLADWKDRDIDFLKIGFMEVREVTKEDLIPMRKVWIELRGLPIIGWTEDNYINLVKEWGEILHFGKTLDDGSFYTTPRVMIETTALETIDVTRTIKLSGQTFTIRIMEIEVQDGQTNIVGDSHSDEELYEEGLTSPVTEELKRPEVNFMGENECAVSGSGAVMERENEACNSEESADGSLINPMTPRGENDTPQVCETEVLQRMQEIPEIVQEEGEPEQILATKNWKPREIESSLSNLRSLSDNEVSEVDNYTDADFESEDVHSSILKNVENLKVQRKRGRPRKLSSKVTNKHFKVPRKKKGRGEGLKQISHYFLNEEENSISLIRERLE</sequence>
<feature type="region of interest" description="Disordered" evidence="1">
    <location>
        <begin position="176"/>
        <end position="196"/>
    </location>
</feature>
<dbReference type="AlphaFoldDB" id="A0AAF1B308"/>
<reference evidence="2" key="2">
    <citation type="submission" date="2022-03" db="EMBL/GenBank/DDBJ databases">
        <title>Draft title - Genomic analysis of global carrot germplasm unveils the trajectory of domestication and the origin of high carotenoid orange carrot.</title>
        <authorList>
            <person name="Iorizzo M."/>
            <person name="Ellison S."/>
            <person name="Senalik D."/>
            <person name="Macko-Podgorni A."/>
            <person name="Grzebelus D."/>
            <person name="Bostan H."/>
            <person name="Rolling W."/>
            <person name="Curaba J."/>
            <person name="Simon P."/>
        </authorList>
    </citation>
    <scope>NUCLEOTIDE SEQUENCE</scope>
    <source>
        <tissue evidence="2">Leaf</tissue>
    </source>
</reference>
<organism evidence="2 3">
    <name type="scientific">Daucus carota subsp. sativus</name>
    <name type="common">Carrot</name>
    <dbReference type="NCBI Taxonomy" id="79200"/>
    <lineage>
        <taxon>Eukaryota</taxon>
        <taxon>Viridiplantae</taxon>
        <taxon>Streptophyta</taxon>
        <taxon>Embryophyta</taxon>
        <taxon>Tracheophyta</taxon>
        <taxon>Spermatophyta</taxon>
        <taxon>Magnoliopsida</taxon>
        <taxon>eudicotyledons</taxon>
        <taxon>Gunneridae</taxon>
        <taxon>Pentapetalae</taxon>
        <taxon>asterids</taxon>
        <taxon>campanulids</taxon>
        <taxon>Apiales</taxon>
        <taxon>Apiaceae</taxon>
        <taxon>Apioideae</taxon>
        <taxon>Scandiceae</taxon>
        <taxon>Daucinae</taxon>
        <taxon>Daucus</taxon>
        <taxon>Daucus sect. Daucus</taxon>
    </lineage>
</organism>
<accession>A0AAF1B308</accession>
<keyword evidence="3" id="KW-1185">Reference proteome</keyword>
<evidence type="ECO:0008006" key="4">
    <source>
        <dbReference type="Google" id="ProtNLM"/>
    </source>
</evidence>
<evidence type="ECO:0000256" key="1">
    <source>
        <dbReference type="SAM" id="MobiDB-lite"/>
    </source>
</evidence>
<dbReference type="Proteomes" id="UP000077755">
    <property type="component" value="Chromosome 6"/>
</dbReference>
<name>A0AAF1B308_DAUCS</name>
<protein>
    <recommendedName>
        <fullName evidence="4">DUF4283 domain-containing protein</fullName>
    </recommendedName>
</protein>
<dbReference type="EMBL" id="CP093348">
    <property type="protein sequence ID" value="WOH04280.1"/>
    <property type="molecule type" value="Genomic_DNA"/>
</dbReference>
<evidence type="ECO:0000313" key="2">
    <source>
        <dbReference type="EMBL" id="WOH04280.1"/>
    </source>
</evidence>
<gene>
    <name evidence="2" type="ORF">DCAR_0623689</name>
</gene>